<dbReference type="STRING" id="1560345.AWL63_03250"/>
<evidence type="ECO:0000313" key="2">
    <source>
        <dbReference type="EMBL" id="AOH83137.1"/>
    </source>
</evidence>
<accession>A0A1B3Z6U0</accession>
<dbReference type="Pfam" id="PF01381">
    <property type="entry name" value="HTH_3"/>
    <property type="match status" value="1"/>
</dbReference>
<dbReference type="SUPFAM" id="SSF47413">
    <property type="entry name" value="lambda repressor-like DNA-binding domains"/>
    <property type="match status" value="1"/>
</dbReference>
<keyword evidence="3" id="KW-1185">Reference proteome</keyword>
<dbReference type="GO" id="GO:0003677">
    <property type="term" value="F:DNA binding"/>
    <property type="evidence" value="ECO:0007669"/>
    <property type="project" value="InterPro"/>
</dbReference>
<gene>
    <name evidence="2" type="ORF">AWL63_03250</name>
</gene>
<name>A0A1B3Z6U0_9SPHN</name>
<dbReference type="RefSeq" id="WP_069203720.1">
    <property type="nucleotide sequence ID" value="NZ_CP014168.1"/>
</dbReference>
<dbReference type="InterPro" id="IPR010982">
    <property type="entry name" value="Lambda_DNA-bd_dom_sf"/>
</dbReference>
<dbReference type="CDD" id="cd00093">
    <property type="entry name" value="HTH_XRE"/>
    <property type="match status" value="1"/>
</dbReference>
<dbReference type="Gene3D" id="1.10.260.40">
    <property type="entry name" value="lambda repressor-like DNA-binding domains"/>
    <property type="match status" value="1"/>
</dbReference>
<dbReference type="KEGG" id="span:AWL63_03250"/>
<organism evidence="2 3">
    <name type="scientific">Sphingomonas panacis</name>
    <dbReference type="NCBI Taxonomy" id="1560345"/>
    <lineage>
        <taxon>Bacteria</taxon>
        <taxon>Pseudomonadati</taxon>
        <taxon>Pseudomonadota</taxon>
        <taxon>Alphaproteobacteria</taxon>
        <taxon>Sphingomonadales</taxon>
        <taxon>Sphingomonadaceae</taxon>
        <taxon>Sphingomonas</taxon>
    </lineage>
</organism>
<protein>
    <submittedName>
        <fullName evidence="2">XRE family transcriptional regulator</fullName>
    </submittedName>
</protein>
<sequence length="260" mass="28054">MTTILRDDTPDTDLIESGLESVEIARHVREEIARRRISRQALADMARISLSTLEKALAGKRAFTLATLLRIEEALGVSLRGDTTSSPPAGGDVAPDALGAYSRSAVTWLEGRYLTVRPSFATSGGVFAYLTTIRWVPEKACLGFAETGRADPRFEQIGQVSLPNLSGHIYLVTNEQGQYRLAILSRPTIDGGLFGILTTLEVGKGSQLMPAAAPLALRKLAEGETADLGLVTADMPHYAAYRAMLDRSIEGDFARLHVLA</sequence>
<proteinExistence type="predicted"/>
<evidence type="ECO:0000259" key="1">
    <source>
        <dbReference type="PROSITE" id="PS50943"/>
    </source>
</evidence>
<dbReference type="Proteomes" id="UP000094256">
    <property type="component" value="Chromosome"/>
</dbReference>
<dbReference type="OrthoDB" id="7402760at2"/>
<feature type="domain" description="HTH cro/C1-type" evidence="1">
    <location>
        <begin position="28"/>
        <end position="79"/>
    </location>
</feature>
<dbReference type="InterPro" id="IPR001387">
    <property type="entry name" value="Cro/C1-type_HTH"/>
</dbReference>
<reference evidence="2 3" key="1">
    <citation type="submission" date="2016-01" db="EMBL/GenBank/DDBJ databases">
        <title>Complete genome and mega plasmid sequence of Sphingomonas panacis DCY99 elicits systemic resistance in rice to Xanthomonas oryzae.</title>
        <authorList>
            <person name="Kim Y.J."/>
            <person name="Yang D.C."/>
            <person name="Sing P."/>
        </authorList>
    </citation>
    <scope>NUCLEOTIDE SEQUENCE [LARGE SCALE GENOMIC DNA]</scope>
    <source>
        <strain evidence="2 3">DCY99</strain>
    </source>
</reference>
<dbReference type="AlphaFoldDB" id="A0A1B3Z6U0"/>
<dbReference type="PROSITE" id="PS50943">
    <property type="entry name" value="HTH_CROC1"/>
    <property type="match status" value="1"/>
</dbReference>
<evidence type="ECO:0000313" key="3">
    <source>
        <dbReference type="Proteomes" id="UP000094256"/>
    </source>
</evidence>
<dbReference type="SMART" id="SM00530">
    <property type="entry name" value="HTH_XRE"/>
    <property type="match status" value="1"/>
</dbReference>
<dbReference type="EMBL" id="CP014168">
    <property type="protein sequence ID" value="AOH83137.1"/>
    <property type="molecule type" value="Genomic_DNA"/>
</dbReference>